<keyword evidence="1" id="KW-0812">Transmembrane</keyword>
<feature type="transmembrane region" description="Helical" evidence="1">
    <location>
        <begin position="72"/>
        <end position="92"/>
    </location>
</feature>
<feature type="domain" description="Signal transduction histidine kinase internal region" evidence="2">
    <location>
        <begin position="156"/>
        <end position="232"/>
    </location>
</feature>
<dbReference type="GO" id="GO:0016020">
    <property type="term" value="C:membrane"/>
    <property type="evidence" value="ECO:0007669"/>
    <property type="project" value="InterPro"/>
</dbReference>
<evidence type="ECO:0000313" key="3">
    <source>
        <dbReference type="EMBL" id="TWI95327.1"/>
    </source>
</evidence>
<dbReference type="PANTHER" id="PTHR34220">
    <property type="entry name" value="SENSOR HISTIDINE KINASE YPDA"/>
    <property type="match status" value="1"/>
</dbReference>
<keyword evidence="1" id="KW-0472">Membrane</keyword>
<proteinExistence type="predicted"/>
<dbReference type="Proteomes" id="UP000317010">
    <property type="component" value="Unassembled WGS sequence"/>
</dbReference>
<accession>A0A562TP48</accession>
<keyword evidence="3" id="KW-0418">Kinase</keyword>
<evidence type="ECO:0000256" key="1">
    <source>
        <dbReference type="SAM" id="Phobius"/>
    </source>
</evidence>
<evidence type="ECO:0000313" key="4">
    <source>
        <dbReference type="Proteomes" id="UP000317010"/>
    </source>
</evidence>
<organism evidence="3 4">
    <name type="scientific">Mucilaginibacter frigoritolerans</name>
    <dbReference type="NCBI Taxonomy" id="652788"/>
    <lineage>
        <taxon>Bacteria</taxon>
        <taxon>Pseudomonadati</taxon>
        <taxon>Bacteroidota</taxon>
        <taxon>Sphingobacteriia</taxon>
        <taxon>Sphingobacteriales</taxon>
        <taxon>Sphingobacteriaceae</taxon>
        <taxon>Mucilaginibacter</taxon>
    </lineage>
</organism>
<dbReference type="AlphaFoldDB" id="A0A562TP48"/>
<dbReference type="Gene3D" id="3.30.565.10">
    <property type="entry name" value="Histidine kinase-like ATPase, C-terminal domain"/>
    <property type="match status" value="1"/>
</dbReference>
<reference evidence="3 4" key="1">
    <citation type="submission" date="2019-07" db="EMBL/GenBank/DDBJ databases">
        <title>Genomic Encyclopedia of Archaeal and Bacterial Type Strains, Phase II (KMG-II): from individual species to whole genera.</title>
        <authorList>
            <person name="Goeker M."/>
        </authorList>
    </citation>
    <scope>NUCLEOTIDE SEQUENCE [LARGE SCALE GENOMIC DNA]</scope>
    <source>
        <strain evidence="3 4">ATCC BAA-1854</strain>
    </source>
</reference>
<dbReference type="InterPro" id="IPR010559">
    <property type="entry name" value="Sig_transdc_His_kin_internal"/>
</dbReference>
<dbReference type="Pfam" id="PF06580">
    <property type="entry name" value="His_kinase"/>
    <property type="match status" value="1"/>
</dbReference>
<dbReference type="EMBL" id="VLLI01000016">
    <property type="protein sequence ID" value="TWI95327.1"/>
    <property type="molecule type" value="Genomic_DNA"/>
</dbReference>
<dbReference type="GO" id="GO:0000155">
    <property type="term" value="F:phosphorelay sensor kinase activity"/>
    <property type="evidence" value="ECO:0007669"/>
    <property type="project" value="InterPro"/>
</dbReference>
<sequence length="342" mass="39264">MLRTYHIKWFFILTGILTISSLFLYQGKISSLKWWEFPDYAIHITALLFIGWLINGYFLTRTTSLHNNYTKHFLSIFLATITGFALDYFLYQILPQTDLISHSAGFDTVSNIINHLTGAFFLGLICYVVFYSVHTNSALQNAKLDNEILEQAHLRAQLLSLQQQISPHFLFNSLSTLKTIAGDQATKNYVVQLAAVYRYVLNFNESYLSPLKDELAFIKSYLYIMSERFEEALQVTINIPDEYLQLLIPPLSLQLLIENAIKHNVISNEQPLHITIMTNDFPALVIKNNTQPKNIPEEGTGTGLKNIRERYRLLIQLPVEIVNTSSMFSVTLPLLKNESNHH</sequence>
<feature type="transmembrane region" description="Helical" evidence="1">
    <location>
        <begin position="112"/>
        <end position="133"/>
    </location>
</feature>
<dbReference type="PANTHER" id="PTHR34220:SF7">
    <property type="entry name" value="SENSOR HISTIDINE KINASE YPDA"/>
    <property type="match status" value="1"/>
</dbReference>
<protein>
    <submittedName>
        <fullName evidence="3">Histidine kinase</fullName>
    </submittedName>
</protein>
<feature type="transmembrane region" description="Helical" evidence="1">
    <location>
        <begin position="40"/>
        <end position="60"/>
    </location>
</feature>
<evidence type="ECO:0000259" key="2">
    <source>
        <dbReference type="Pfam" id="PF06580"/>
    </source>
</evidence>
<feature type="transmembrane region" description="Helical" evidence="1">
    <location>
        <begin position="7"/>
        <end position="25"/>
    </location>
</feature>
<keyword evidence="1" id="KW-1133">Transmembrane helix</keyword>
<name>A0A562TP48_9SPHI</name>
<dbReference type="OrthoDB" id="9809908at2"/>
<gene>
    <name evidence="3" type="ORF">JN11_04442</name>
</gene>
<dbReference type="InterPro" id="IPR036890">
    <property type="entry name" value="HATPase_C_sf"/>
</dbReference>
<comment type="caution">
    <text evidence="3">The sequence shown here is derived from an EMBL/GenBank/DDBJ whole genome shotgun (WGS) entry which is preliminary data.</text>
</comment>
<keyword evidence="3" id="KW-0808">Transferase</keyword>
<keyword evidence="4" id="KW-1185">Reference proteome</keyword>
<dbReference type="SUPFAM" id="SSF55874">
    <property type="entry name" value="ATPase domain of HSP90 chaperone/DNA topoisomerase II/histidine kinase"/>
    <property type="match status" value="1"/>
</dbReference>
<dbReference type="InterPro" id="IPR050640">
    <property type="entry name" value="Bact_2-comp_sensor_kinase"/>
</dbReference>